<proteinExistence type="predicted"/>
<evidence type="ECO:0000256" key="1">
    <source>
        <dbReference type="ARBA" id="ARBA00022679"/>
    </source>
</evidence>
<dbReference type="InterPro" id="IPR012074">
    <property type="entry name" value="GAF_ANTAR"/>
</dbReference>
<dbReference type="InterPro" id="IPR029016">
    <property type="entry name" value="GAF-like_dom_sf"/>
</dbReference>
<dbReference type="SUPFAM" id="SSF55781">
    <property type="entry name" value="GAF domain-like"/>
    <property type="match status" value="1"/>
</dbReference>
<dbReference type="AlphaFoldDB" id="A0A7I7SR51"/>
<keyword evidence="2" id="KW-0418">Kinase</keyword>
<gene>
    <name evidence="6" type="ORF">MSAR_24240</name>
</gene>
<sequence>MIHPNEAGSDGVRIQAWSVTEDFVQVIDTLQYEKLGEGPCITCMRSGRPAVSGSLGSDSRWPHFGGSVARMGVRSVLARPPIIDDRVIGAINCYAHERDAFTEHAVALGSQLAGPAAVSVYNSQLLATTRQRTTQLQQALHSRAVIDQAIGIIRSRTGGTPQEAFDRLTRISQREHTKLAEVAEQLVDEAVRRARARQ</sequence>
<evidence type="ECO:0000256" key="3">
    <source>
        <dbReference type="ARBA" id="ARBA00023015"/>
    </source>
</evidence>
<dbReference type="PIRSF" id="PIRSF036625">
    <property type="entry name" value="GAF_ANTAR"/>
    <property type="match status" value="1"/>
</dbReference>
<dbReference type="KEGG" id="msar:MSAR_24240"/>
<dbReference type="Gene3D" id="1.10.10.10">
    <property type="entry name" value="Winged helix-like DNA-binding domain superfamily/Winged helix DNA-binding domain"/>
    <property type="match status" value="1"/>
</dbReference>
<feature type="domain" description="ANTAR" evidence="5">
    <location>
        <begin position="126"/>
        <end position="187"/>
    </location>
</feature>
<dbReference type="Pfam" id="PF13185">
    <property type="entry name" value="GAF_2"/>
    <property type="match status" value="1"/>
</dbReference>
<dbReference type="GO" id="GO:0016301">
    <property type="term" value="F:kinase activity"/>
    <property type="evidence" value="ECO:0007669"/>
    <property type="project" value="UniProtKB-KW"/>
</dbReference>
<keyword evidence="7" id="KW-1185">Reference proteome</keyword>
<evidence type="ECO:0000256" key="4">
    <source>
        <dbReference type="ARBA" id="ARBA00023163"/>
    </source>
</evidence>
<dbReference type="InterPro" id="IPR003018">
    <property type="entry name" value="GAF"/>
</dbReference>
<evidence type="ECO:0000313" key="7">
    <source>
        <dbReference type="Proteomes" id="UP000466445"/>
    </source>
</evidence>
<name>A0A7I7SR51_9MYCO</name>
<evidence type="ECO:0000256" key="2">
    <source>
        <dbReference type="ARBA" id="ARBA00022777"/>
    </source>
</evidence>
<dbReference type="Pfam" id="PF03861">
    <property type="entry name" value="ANTAR"/>
    <property type="match status" value="1"/>
</dbReference>
<dbReference type="InterPro" id="IPR005561">
    <property type="entry name" value="ANTAR"/>
</dbReference>
<dbReference type="EMBL" id="AP022595">
    <property type="protein sequence ID" value="BBY59288.1"/>
    <property type="molecule type" value="Genomic_DNA"/>
</dbReference>
<keyword evidence="4" id="KW-0804">Transcription</keyword>
<dbReference type="SMART" id="SM01012">
    <property type="entry name" value="ANTAR"/>
    <property type="match status" value="1"/>
</dbReference>
<dbReference type="SUPFAM" id="SSF52172">
    <property type="entry name" value="CheY-like"/>
    <property type="match status" value="1"/>
</dbReference>
<reference evidence="6 7" key="1">
    <citation type="journal article" date="2019" name="Emerg. Microbes Infect.">
        <title>Comprehensive subspecies identification of 175 nontuberculous mycobacteria species based on 7547 genomic profiles.</title>
        <authorList>
            <person name="Matsumoto Y."/>
            <person name="Kinjo T."/>
            <person name="Motooka D."/>
            <person name="Nabeya D."/>
            <person name="Jung N."/>
            <person name="Uechi K."/>
            <person name="Horii T."/>
            <person name="Iida T."/>
            <person name="Fujita J."/>
            <person name="Nakamura S."/>
        </authorList>
    </citation>
    <scope>NUCLEOTIDE SEQUENCE [LARGE SCALE GENOMIC DNA]</scope>
    <source>
        <strain evidence="6 7">JCM 30395</strain>
    </source>
</reference>
<organism evidence="6 7">
    <name type="scientific">Mycolicibacterium sarraceniae</name>
    <dbReference type="NCBI Taxonomy" id="1534348"/>
    <lineage>
        <taxon>Bacteria</taxon>
        <taxon>Bacillati</taxon>
        <taxon>Actinomycetota</taxon>
        <taxon>Actinomycetes</taxon>
        <taxon>Mycobacteriales</taxon>
        <taxon>Mycobacteriaceae</taxon>
        <taxon>Mycolicibacterium</taxon>
    </lineage>
</organism>
<keyword evidence="3" id="KW-0805">Transcription regulation</keyword>
<dbReference type="PROSITE" id="PS50921">
    <property type="entry name" value="ANTAR"/>
    <property type="match status" value="1"/>
</dbReference>
<dbReference type="InterPro" id="IPR011006">
    <property type="entry name" value="CheY-like_superfamily"/>
</dbReference>
<protein>
    <recommendedName>
        <fullName evidence="5">ANTAR domain-containing protein</fullName>
    </recommendedName>
</protein>
<evidence type="ECO:0000259" key="5">
    <source>
        <dbReference type="PROSITE" id="PS50921"/>
    </source>
</evidence>
<dbReference type="Gene3D" id="3.30.450.40">
    <property type="match status" value="1"/>
</dbReference>
<dbReference type="RefSeq" id="WP_407663895.1">
    <property type="nucleotide sequence ID" value="NZ_AP022595.1"/>
</dbReference>
<dbReference type="Proteomes" id="UP000466445">
    <property type="component" value="Chromosome"/>
</dbReference>
<accession>A0A7I7SR51</accession>
<dbReference type="GO" id="GO:0003723">
    <property type="term" value="F:RNA binding"/>
    <property type="evidence" value="ECO:0007669"/>
    <property type="project" value="InterPro"/>
</dbReference>
<dbReference type="InterPro" id="IPR036388">
    <property type="entry name" value="WH-like_DNA-bd_sf"/>
</dbReference>
<evidence type="ECO:0000313" key="6">
    <source>
        <dbReference type="EMBL" id="BBY59288.1"/>
    </source>
</evidence>
<keyword evidence="1" id="KW-0808">Transferase</keyword>